<dbReference type="Proteomes" id="UP000184428">
    <property type="component" value="Unassembled WGS sequence"/>
</dbReference>
<organism evidence="2 3">
    <name type="scientific">Geodermatophilus obscurus</name>
    <dbReference type="NCBI Taxonomy" id="1861"/>
    <lineage>
        <taxon>Bacteria</taxon>
        <taxon>Bacillati</taxon>
        <taxon>Actinomycetota</taxon>
        <taxon>Actinomycetes</taxon>
        <taxon>Geodermatophilales</taxon>
        <taxon>Geodermatophilaceae</taxon>
        <taxon>Geodermatophilus</taxon>
    </lineage>
</organism>
<evidence type="ECO:0000313" key="2">
    <source>
        <dbReference type="EMBL" id="SHN69978.1"/>
    </source>
</evidence>
<evidence type="ECO:0000313" key="3">
    <source>
        <dbReference type="Proteomes" id="UP000184428"/>
    </source>
</evidence>
<protein>
    <submittedName>
        <fullName evidence="2">Uncharacterized protein</fullName>
    </submittedName>
</protein>
<feature type="region of interest" description="Disordered" evidence="1">
    <location>
        <begin position="26"/>
        <end position="63"/>
    </location>
</feature>
<accession>A0A1M7TH77</accession>
<proteinExistence type="predicted"/>
<dbReference type="AlphaFoldDB" id="A0A1M7TH77"/>
<name>A0A1M7TH77_9ACTN</name>
<reference evidence="2 3" key="1">
    <citation type="submission" date="2016-12" db="EMBL/GenBank/DDBJ databases">
        <authorList>
            <person name="Song W.-J."/>
            <person name="Kurnit D.M."/>
        </authorList>
    </citation>
    <scope>NUCLEOTIDE SEQUENCE [LARGE SCALE GENOMIC DNA]</scope>
    <source>
        <strain evidence="2 3">DSM 43162</strain>
    </source>
</reference>
<sequence length="212" mass="21204">MGVAIAAATAAVGVIVLVVLTTADDDRPTGAAPTAAATSGGATATQASPSAPSPVEESAPAPPQTVTGLIAELTARPDAAGPAGPQLRDGLQGFVSGDEAVRQRSAQQVLPIVISGEALDPRYATASRLALFRTMTGLSPAPSAPAGSPTCLEVRQGTPPEVVQGYARQVLDQLPAWQADGFPADESARLQAAITPVAAGQATVELRPCPGR</sequence>
<evidence type="ECO:0000256" key="1">
    <source>
        <dbReference type="SAM" id="MobiDB-lite"/>
    </source>
</evidence>
<dbReference type="EMBL" id="FRDM01000006">
    <property type="protein sequence ID" value="SHN69978.1"/>
    <property type="molecule type" value="Genomic_DNA"/>
</dbReference>
<gene>
    <name evidence="2" type="ORF">SAMN05660350_01726</name>
</gene>
<feature type="compositionally biased region" description="Low complexity" evidence="1">
    <location>
        <begin position="29"/>
        <end position="59"/>
    </location>
</feature>